<evidence type="ECO:0000313" key="2">
    <source>
        <dbReference type="Proteomes" id="UP000078492"/>
    </source>
</evidence>
<organism evidence="1 2">
    <name type="scientific">Trachymyrmex cornetzi</name>
    <dbReference type="NCBI Taxonomy" id="471704"/>
    <lineage>
        <taxon>Eukaryota</taxon>
        <taxon>Metazoa</taxon>
        <taxon>Ecdysozoa</taxon>
        <taxon>Arthropoda</taxon>
        <taxon>Hexapoda</taxon>
        <taxon>Insecta</taxon>
        <taxon>Pterygota</taxon>
        <taxon>Neoptera</taxon>
        <taxon>Endopterygota</taxon>
        <taxon>Hymenoptera</taxon>
        <taxon>Apocrita</taxon>
        <taxon>Aculeata</taxon>
        <taxon>Formicoidea</taxon>
        <taxon>Formicidae</taxon>
        <taxon>Myrmicinae</taxon>
        <taxon>Trachymyrmex</taxon>
    </lineage>
</organism>
<gene>
    <name evidence="1" type="ORF">ALC57_10128</name>
</gene>
<feature type="non-terminal residue" evidence="1">
    <location>
        <position position="1"/>
    </location>
</feature>
<evidence type="ECO:0000313" key="1">
    <source>
        <dbReference type="EMBL" id="KYN17585.1"/>
    </source>
</evidence>
<reference evidence="1 2" key="1">
    <citation type="submission" date="2015-09" db="EMBL/GenBank/DDBJ databases">
        <title>Trachymyrmex cornetzi WGS genome.</title>
        <authorList>
            <person name="Nygaard S."/>
            <person name="Hu H."/>
            <person name="Boomsma J."/>
            <person name="Zhang G."/>
        </authorList>
    </citation>
    <scope>NUCLEOTIDE SEQUENCE [LARGE SCALE GENOMIC DNA]</scope>
    <source>
        <strain evidence="1">Tcor2-1</strain>
        <tissue evidence="1">Whole body</tissue>
    </source>
</reference>
<dbReference type="EMBL" id="KQ980116">
    <property type="protein sequence ID" value="KYN17585.1"/>
    <property type="molecule type" value="Genomic_DNA"/>
</dbReference>
<sequence length="76" mass="8634">SLLDNMPVPTFVDLQGFIVNKKFIVKEVAVLNKSVHGPKVRSRVVFEIHLSKVGLFVPYCSVMRVQSMSMYDDAYD</sequence>
<proteinExistence type="predicted"/>
<accession>A0A151J4M7</accession>
<name>A0A151J4M7_9HYME</name>
<dbReference type="Proteomes" id="UP000078492">
    <property type="component" value="Unassembled WGS sequence"/>
</dbReference>
<keyword evidence="2" id="KW-1185">Reference proteome</keyword>
<protein>
    <submittedName>
        <fullName evidence="1">Uncharacterized protein</fullName>
    </submittedName>
</protein>
<dbReference type="AlphaFoldDB" id="A0A151J4M7"/>